<dbReference type="Pfam" id="PF21010">
    <property type="entry name" value="HA2_C"/>
    <property type="match status" value="1"/>
</dbReference>
<dbReference type="PANTHER" id="PTHR18934">
    <property type="entry name" value="ATP-DEPENDENT RNA HELICASE"/>
    <property type="match status" value="1"/>
</dbReference>
<dbReference type="EC" id="3.6.4.13" evidence="2"/>
<dbReference type="EMBL" id="HBHI01030672">
    <property type="protein sequence ID" value="CAD9702371.1"/>
    <property type="molecule type" value="Transcribed_RNA"/>
</dbReference>
<dbReference type="GO" id="GO:0016787">
    <property type="term" value="F:hydrolase activity"/>
    <property type="evidence" value="ECO:0007669"/>
    <property type="project" value="UniProtKB-KW"/>
</dbReference>
<dbReference type="InterPro" id="IPR014001">
    <property type="entry name" value="Helicase_ATP-bd"/>
</dbReference>
<keyword evidence="3" id="KW-0547">Nucleotide-binding</keyword>
<dbReference type="SMART" id="SM00487">
    <property type="entry name" value="DEXDc"/>
    <property type="match status" value="1"/>
</dbReference>
<evidence type="ECO:0000256" key="3">
    <source>
        <dbReference type="ARBA" id="ARBA00022741"/>
    </source>
</evidence>
<dbReference type="PROSITE" id="PS00690">
    <property type="entry name" value="DEAH_ATP_HELICASE"/>
    <property type="match status" value="1"/>
</dbReference>
<dbReference type="Pfam" id="PF00271">
    <property type="entry name" value="Helicase_C"/>
    <property type="match status" value="1"/>
</dbReference>
<comment type="similarity">
    <text evidence="1">Belongs to the DEAD box helicase family. DEAH subfamily.</text>
</comment>
<dbReference type="AlphaFoldDB" id="A0A6U0U7B8"/>
<dbReference type="SMART" id="SM00847">
    <property type="entry name" value="HA2"/>
    <property type="match status" value="1"/>
</dbReference>
<evidence type="ECO:0000256" key="5">
    <source>
        <dbReference type="ARBA" id="ARBA00022806"/>
    </source>
</evidence>
<dbReference type="Gene3D" id="3.40.50.300">
    <property type="entry name" value="P-loop containing nucleotide triphosphate hydrolases"/>
    <property type="match status" value="3"/>
</dbReference>
<dbReference type="InterPro" id="IPR011545">
    <property type="entry name" value="DEAD/DEAH_box_helicase_dom"/>
</dbReference>
<dbReference type="InterPro" id="IPR027417">
    <property type="entry name" value="P-loop_NTPase"/>
</dbReference>
<dbReference type="GO" id="GO:0005524">
    <property type="term" value="F:ATP binding"/>
    <property type="evidence" value="ECO:0007669"/>
    <property type="project" value="UniProtKB-KW"/>
</dbReference>
<gene>
    <name evidence="10" type="ORF">EANT1437_LOCUS15774</name>
    <name evidence="11" type="ORF">EANT1437_LOCUS15775</name>
</gene>
<dbReference type="InterPro" id="IPR007502">
    <property type="entry name" value="Helicase-assoc_dom"/>
</dbReference>
<evidence type="ECO:0000259" key="8">
    <source>
        <dbReference type="PROSITE" id="PS51192"/>
    </source>
</evidence>
<keyword evidence="6" id="KW-0067">ATP-binding</keyword>
<dbReference type="CDD" id="cd18791">
    <property type="entry name" value="SF2_C_RHA"/>
    <property type="match status" value="1"/>
</dbReference>
<keyword evidence="5" id="KW-0347">Helicase</keyword>
<dbReference type="InterPro" id="IPR011709">
    <property type="entry name" value="DEAD-box_helicase_OB_fold"/>
</dbReference>
<proteinExistence type="inferred from homology"/>
<protein>
    <recommendedName>
        <fullName evidence="2">RNA helicase</fullName>
        <ecNumber evidence="2">3.6.4.13</ecNumber>
    </recommendedName>
</protein>
<dbReference type="GO" id="GO:0000462">
    <property type="term" value="P:maturation of SSU-rRNA from tricistronic rRNA transcript (SSU-rRNA, 5.8S rRNA, LSU-rRNA)"/>
    <property type="evidence" value="ECO:0007669"/>
    <property type="project" value="TreeGrafter"/>
</dbReference>
<dbReference type="SUPFAM" id="SSF52540">
    <property type="entry name" value="P-loop containing nucleoside triphosphate hydrolases"/>
    <property type="match status" value="1"/>
</dbReference>
<dbReference type="InterPro" id="IPR056371">
    <property type="entry name" value="DHX37-like_C"/>
</dbReference>
<evidence type="ECO:0000313" key="11">
    <source>
        <dbReference type="EMBL" id="CAD9702371.1"/>
    </source>
</evidence>
<dbReference type="PROSITE" id="PS51194">
    <property type="entry name" value="HELICASE_CTER"/>
    <property type="match status" value="1"/>
</dbReference>
<dbReference type="PROSITE" id="PS51192">
    <property type="entry name" value="HELICASE_ATP_BIND_1"/>
    <property type="match status" value="1"/>
</dbReference>
<dbReference type="GO" id="GO:0003724">
    <property type="term" value="F:RNA helicase activity"/>
    <property type="evidence" value="ECO:0007669"/>
    <property type="project" value="UniProtKB-EC"/>
</dbReference>
<dbReference type="Pfam" id="PF00270">
    <property type="entry name" value="DEAD"/>
    <property type="match status" value="1"/>
</dbReference>
<dbReference type="FunFam" id="3.40.50.300:FF:000637">
    <property type="entry name" value="ATP-dependent RNA helicase DHX37/DHR1"/>
    <property type="match status" value="1"/>
</dbReference>
<dbReference type="InterPro" id="IPR001650">
    <property type="entry name" value="Helicase_C-like"/>
</dbReference>
<sequence>MEFEIIDAIKSNDVTIICSETGSGKSTQIPQFLYESGITLGNAKNEVEDDGLVIGVTQPRRVAAVSTAKRVCYEMGHSSDNGQSIRNQHGNGNLVAYQTRYESAGLGSKTRVKFMTDGILLSEIKSDLLLRKYSAIVLDEAHERNLNTDVLLGLLSASLPLRRKAAAEGSLPPLKLIIMSATLRVEDFTGNDKLFPGNPPVVVKVSGRTYPVTIHHSKLTELDNYETVAYQKVCKIHRKLPQGGILVFMTGKQEIIRMVNRLRKALTKKGTDENSRFTDTKDIQISENSLDDLSNSNAVILRDMDDEEADGDLFGKNDDQDDFDDVGIEDDDVDKTSLNLERQNGGCLDTNSSLNVIILPLYSLMSAQEQAKVFAPLSEGTRLIVVATNIAETSITIPGVSYVVDIGRQKCRNYHAGTGVASYDVMWISKAAADQRAGRAGRTGPGHCYRLYSSSIYDRHFDQFALPEVLTRPLEDVVLAMKAMNIFNIAEFPFPTPPDSSQLNAAIKLLANIGCVDLSRIERHGGDGSITKLGAAVATLPLGVRYGKMLLVAAQANLLDYAIALVSILSESSPFIHQADDKLDGDDLSNPEDDDNFLSELDEVDRNAALKKIKEQKKTQRKRRWKHDGGDILAGMLAIGAYSYASRGSKETKHTAETCQHFCEENGLNSVIMGRIQKMRVHLAKLAKQRLGKAEGFAAKVGGILNTMSPPNKSQEDLLKQAIASGLLDNVARRLPPGTLLSDKSVAPRAAYFSCRSTISQPLFIDQKSVLFQRDFRYLPEWVCYDSVVRKPTKDGSTISTMRNVTPIDVSWLGKISQGSQLLFLGDIANTPIPMYDSHGDRILCSVTTKYGDRGWLLPPNQVDMKKALAKSNTSGTFLLDDQYRWFARFLLEGKIIKELSNLPKFLNDEPAIITRKKLVPKVTLLVSALRDNEVCNAGLLRKHWAEKDNKFLFKNMKAWAKRDEITELKKVWISAIKKNKENWEK</sequence>
<dbReference type="InterPro" id="IPR002464">
    <property type="entry name" value="DNA/RNA_helicase_DEAH_CS"/>
</dbReference>
<dbReference type="EMBL" id="HBHI01030671">
    <property type="protein sequence ID" value="CAD9702368.1"/>
    <property type="molecule type" value="Transcribed_RNA"/>
</dbReference>
<evidence type="ECO:0000256" key="6">
    <source>
        <dbReference type="ARBA" id="ARBA00022840"/>
    </source>
</evidence>
<dbReference type="PANTHER" id="PTHR18934:SF99">
    <property type="entry name" value="ATP-DEPENDENT RNA HELICASE DHX37-RELATED"/>
    <property type="match status" value="1"/>
</dbReference>
<name>A0A6U0U7B8_9STRA</name>
<dbReference type="GO" id="GO:0005730">
    <property type="term" value="C:nucleolus"/>
    <property type="evidence" value="ECO:0007669"/>
    <property type="project" value="TreeGrafter"/>
</dbReference>
<evidence type="ECO:0000259" key="9">
    <source>
        <dbReference type="PROSITE" id="PS51194"/>
    </source>
</evidence>
<evidence type="ECO:0000256" key="4">
    <source>
        <dbReference type="ARBA" id="ARBA00022801"/>
    </source>
</evidence>
<feature type="domain" description="Helicase ATP-binding" evidence="8">
    <location>
        <begin position="6"/>
        <end position="201"/>
    </location>
</feature>
<evidence type="ECO:0000256" key="7">
    <source>
        <dbReference type="ARBA" id="ARBA00047984"/>
    </source>
</evidence>
<dbReference type="Pfam" id="PF07717">
    <property type="entry name" value="OB_NTP_bind"/>
    <property type="match status" value="1"/>
</dbReference>
<keyword evidence="4" id="KW-0378">Hydrolase</keyword>
<dbReference type="Gene3D" id="1.20.120.1080">
    <property type="match status" value="1"/>
</dbReference>
<reference evidence="11" key="1">
    <citation type="submission" date="2021-01" db="EMBL/GenBank/DDBJ databases">
        <authorList>
            <person name="Corre E."/>
            <person name="Pelletier E."/>
            <person name="Niang G."/>
            <person name="Scheremetjew M."/>
            <person name="Finn R."/>
            <person name="Kale V."/>
            <person name="Holt S."/>
            <person name="Cochrane G."/>
            <person name="Meng A."/>
            <person name="Brown T."/>
            <person name="Cohen L."/>
        </authorList>
    </citation>
    <scope>NUCLEOTIDE SEQUENCE</scope>
    <source>
        <strain evidence="11">CCMP1452</strain>
    </source>
</reference>
<dbReference type="Pfam" id="PF23362">
    <property type="entry name" value="DHX37_C"/>
    <property type="match status" value="1"/>
</dbReference>
<dbReference type="SMART" id="SM00490">
    <property type="entry name" value="HELICc"/>
    <property type="match status" value="1"/>
</dbReference>
<evidence type="ECO:0000313" key="10">
    <source>
        <dbReference type="EMBL" id="CAD9702368.1"/>
    </source>
</evidence>
<dbReference type="GO" id="GO:0003723">
    <property type="term" value="F:RNA binding"/>
    <property type="evidence" value="ECO:0007669"/>
    <property type="project" value="TreeGrafter"/>
</dbReference>
<evidence type="ECO:0000256" key="1">
    <source>
        <dbReference type="ARBA" id="ARBA00008792"/>
    </source>
</evidence>
<comment type="catalytic activity">
    <reaction evidence="7">
        <text>ATP + H2O = ADP + phosphate + H(+)</text>
        <dbReference type="Rhea" id="RHEA:13065"/>
        <dbReference type="ChEBI" id="CHEBI:15377"/>
        <dbReference type="ChEBI" id="CHEBI:15378"/>
        <dbReference type="ChEBI" id="CHEBI:30616"/>
        <dbReference type="ChEBI" id="CHEBI:43474"/>
        <dbReference type="ChEBI" id="CHEBI:456216"/>
        <dbReference type="EC" id="3.6.4.13"/>
    </reaction>
</comment>
<feature type="domain" description="Helicase C-terminal" evidence="9">
    <location>
        <begin position="299"/>
        <end position="485"/>
    </location>
</feature>
<evidence type="ECO:0000256" key="2">
    <source>
        <dbReference type="ARBA" id="ARBA00012552"/>
    </source>
</evidence>
<accession>A0A6U0U7B8</accession>
<organism evidence="11">
    <name type="scientific">Eucampia antarctica</name>
    <dbReference type="NCBI Taxonomy" id="49252"/>
    <lineage>
        <taxon>Eukaryota</taxon>
        <taxon>Sar</taxon>
        <taxon>Stramenopiles</taxon>
        <taxon>Ochrophyta</taxon>
        <taxon>Bacillariophyta</taxon>
        <taxon>Mediophyceae</taxon>
        <taxon>Biddulphiophycidae</taxon>
        <taxon>Hemiaulales</taxon>
        <taxon>Hemiaulaceae</taxon>
        <taxon>Eucampia</taxon>
    </lineage>
</organism>